<comment type="caution">
    <text evidence="1">The sequence shown here is derived from an EMBL/GenBank/DDBJ whole genome shotgun (WGS) entry which is preliminary data.</text>
</comment>
<keyword evidence="2" id="KW-1185">Reference proteome</keyword>
<protein>
    <submittedName>
        <fullName evidence="1">Uncharacterized protein</fullName>
    </submittedName>
</protein>
<name>A0ABR2XBD7_9PEZI</name>
<sequence>MPFISSGLPQPAHCWETRYNTASASLWHPATRR</sequence>
<evidence type="ECO:0000313" key="2">
    <source>
        <dbReference type="Proteomes" id="UP001465668"/>
    </source>
</evidence>
<gene>
    <name evidence="1" type="ORF">SCAR479_12305</name>
</gene>
<evidence type="ECO:0000313" key="1">
    <source>
        <dbReference type="EMBL" id="KAK9771069.1"/>
    </source>
</evidence>
<dbReference type="EMBL" id="JARVKM010000081">
    <property type="protein sequence ID" value="KAK9771069.1"/>
    <property type="molecule type" value="Genomic_DNA"/>
</dbReference>
<organism evidence="1 2">
    <name type="scientific">Seiridium cardinale</name>
    <dbReference type="NCBI Taxonomy" id="138064"/>
    <lineage>
        <taxon>Eukaryota</taxon>
        <taxon>Fungi</taxon>
        <taxon>Dikarya</taxon>
        <taxon>Ascomycota</taxon>
        <taxon>Pezizomycotina</taxon>
        <taxon>Sordariomycetes</taxon>
        <taxon>Xylariomycetidae</taxon>
        <taxon>Amphisphaeriales</taxon>
        <taxon>Sporocadaceae</taxon>
        <taxon>Seiridium</taxon>
    </lineage>
</organism>
<accession>A0ABR2XBD7</accession>
<proteinExistence type="predicted"/>
<dbReference type="Proteomes" id="UP001465668">
    <property type="component" value="Unassembled WGS sequence"/>
</dbReference>
<reference evidence="1 2" key="1">
    <citation type="submission" date="2024-02" db="EMBL/GenBank/DDBJ databases">
        <title>First draft genome assembly of two strains of Seiridium cardinale.</title>
        <authorList>
            <person name="Emiliani G."/>
            <person name="Scali E."/>
        </authorList>
    </citation>
    <scope>NUCLEOTIDE SEQUENCE [LARGE SCALE GENOMIC DNA]</scope>
    <source>
        <strain evidence="1 2">BM-138-000479</strain>
    </source>
</reference>